<evidence type="ECO:0000259" key="10">
    <source>
        <dbReference type="Pfam" id="PF07670"/>
    </source>
</evidence>
<keyword evidence="4 7" id="KW-0812">Transmembrane</keyword>
<protein>
    <submittedName>
        <fullName evidence="11">NupC/NupG family nucleoside CNT transporter</fullName>
    </submittedName>
</protein>
<feature type="transmembrane region" description="Helical" evidence="7">
    <location>
        <begin position="165"/>
        <end position="185"/>
    </location>
</feature>
<feature type="transmembrane region" description="Helical" evidence="7">
    <location>
        <begin position="192"/>
        <end position="211"/>
    </location>
</feature>
<feature type="transmembrane region" description="Helical" evidence="7">
    <location>
        <begin position="89"/>
        <end position="112"/>
    </location>
</feature>
<feature type="transmembrane region" description="Helical" evidence="7">
    <location>
        <begin position="29"/>
        <end position="46"/>
    </location>
</feature>
<evidence type="ECO:0000313" key="11">
    <source>
        <dbReference type="EMBL" id="TDK66491.1"/>
    </source>
</evidence>
<feature type="domain" description="Nucleoside transporter/FeoB GTPase Gate" evidence="10">
    <location>
        <begin position="90"/>
        <end position="189"/>
    </location>
</feature>
<accession>A0A4R5W236</accession>
<dbReference type="InterPro" id="IPR002668">
    <property type="entry name" value="CNT_N_dom"/>
</dbReference>
<dbReference type="GO" id="GO:0005886">
    <property type="term" value="C:plasma membrane"/>
    <property type="evidence" value="ECO:0007669"/>
    <property type="project" value="UniProtKB-SubCell"/>
</dbReference>
<keyword evidence="6 7" id="KW-0472">Membrane</keyword>
<evidence type="ECO:0000256" key="6">
    <source>
        <dbReference type="ARBA" id="ARBA00023136"/>
    </source>
</evidence>
<evidence type="ECO:0000313" key="12">
    <source>
        <dbReference type="Proteomes" id="UP000294829"/>
    </source>
</evidence>
<keyword evidence="3" id="KW-1003">Cell membrane</keyword>
<dbReference type="InterPro" id="IPR011642">
    <property type="entry name" value="Gate_dom"/>
</dbReference>
<feature type="transmembrane region" description="Helical" evidence="7">
    <location>
        <begin position="66"/>
        <end position="83"/>
    </location>
</feature>
<dbReference type="AlphaFoldDB" id="A0A4R5W236"/>
<dbReference type="Pfam" id="PF07662">
    <property type="entry name" value="Nucleos_tra2_C"/>
    <property type="match status" value="1"/>
</dbReference>
<feature type="domain" description="Concentrative nucleoside transporter N-terminal" evidence="8">
    <location>
        <begin position="10"/>
        <end position="80"/>
    </location>
</feature>
<evidence type="ECO:0000259" key="9">
    <source>
        <dbReference type="Pfam" id="PF07662"/>
    </source>
</evidence>
<feature type="transmembrane region" description="Helical" evidence="7">
    <location>
        <begin position="377"/>
        <end position="395"/>
    </location>
</feature>
<proteinExistence type="inferred from homology"/>
<dbReference type="EMBL" id="SMYL01000003">
    <property type="protein sequence ID" value="TDK66491.1"/>
    <property type="molecule type" value="Genomic_DNA"/>
</dbReference>
<evidence type="ECO:0000256" key="7">
    <source>
        <dbReference type="SAM" id="Phobius"/>
    </source>
</evidence>
<dbReference type="PANTHER" id="PTHR10590">
    <property type="entry name" value="SODIUM/NUCLEOSIDE COTRANSPORTER"/>
    <property type="match status" value="1"/>
</dbReference>
<evidence type="ECO:0000259" key="8">
    <source>
        <dbReference type="Pfam" id="PF01773"/>
    </source>
</evidence>
<evidence type="ECO:0000256" key="4">
    <source>
        <dbReference type="ARBA" id="ARBA00022692"/>
    </source>
</evidence>
<evidence type="ECO:0000256" key="2">
    <source>
        <dbReference type="ARBA" id="ARBA00009033"/>
    </source>
</evidence>
<dbReference type="RefSeq" id="WP_133327427.1">
    <property type="nucleotide sequence ID" value="NZ_SMYL01000003.1"/>
</dbReference>
<dbReference type="OrthoDB" id="9766455at2"/>
<keyword evidence="12" id="KW-1185">Reference proteome</keyword>
<organism evidence="11 12">
    <name type="scientific">Sapientia aquatica</name>
    <dbReference type="NCBI Taxonomy" id="1549640"/>
    <lineage>
        <taxon>Bacteria</taxon>
        <taxon>Pseudomonadati</taxon>
        <taxon>Pseudomonadota</taxon>
        <taxon>Betaproteobacteria</taxon>
        <taxon>Burkholderiales</taxon>
        <taxon>Oxalobacteraceae</taxon>
        <taxon>Sapientia</taxon>
    </lineage>
</organism>
<keyword evidence="5 7" id="KW-1133">Transmembrane helix</keyword>
<dbReference type="Pfam" id="PF07670">
    <property type="entry name" value="Gate"/>
    <property type="match status" value="1"/>
</dbReference>
<dbReference type="GO" id="GO:0015293">
    <property type="term" value="F:symporter activity"/>
    <property type="evidence" value="ECO:0007669"/>
    <property type="project" value="TreeGrafter"/>
</dbReference>
<evidence type="ECO:0000256" key="3">
    <source>
        <dbReference type="ARBA" id="ARBA00022475"/>
    </source>
</evidence>
<comment type="similarity">
    <text evidence="2">Belongs to the concentrative nucleoside transporter (CNT) (TC 2.A.41) family.</text>
</comment>
<dbReference type="PANTHER" id="PTHR10590:SF13">
    <property type="entry name" value="NUCLEOSIDE PERMEASE NUPC"/>
    <property type="match status" value="1"/>
</dbReference>
<evidence type="ECO:0000256" key="1">
    <source>
        <dbReference type="ARBA" id="ARBA00004651"/>
    </source>
</evidence>
<name>A0A4R5W236_9BURK</name>
<feature type="transmembrane region" description="Helical" evidence="7">
    <location>
        <begin position="336"/>
        <end position="356"/>
    </location>
</feature>
<gene>
    <name evidence="11" type="ORF">E2I14_08475</name>
</gene>
<dbReference type="InterPro" id="IPR008276">
    <property type="entry name" value="C_nuclsd_transpt"/>
</dbReference>
<feature type="transmembrane region" description="Helical" evidence="7">
    <location>
        <begin position="279"/>
        <end position="296"/>
    </location>
</feature>
<reference evidence="11 12" key="1">
    <citation type="submission" date="2019-03" db="EMBL/GenBank/DDBJ databases">
        <title>Sapientia aquatica gen. nov., sp. nov., isolated from a crater lake.</title>
        <authorList>
            <person name="Felfoldi T."/>
            <person name="Szabo A."/>
            <person name="Toth E."/>
            <person name="Schumann P."/>
            <person name="Keki Z."/>
            <person name="Marialigeti K."/>
            <person name="Mathe I."/>
        </authorList>
    </citation>
    <scope>NUCLEOTIDE SEQUENCE [LARGE SCALE GENOMIC DNA]</scope>
    <source>
        <strain evidence="11 12">SA-152</strain>
    </source>
</reference>
<comment type="caution">
    <text evidence="11">The sequence shown here is derived from an EMBL/GenBank/DDBJ whole genome shotgun (WGS) entry which is preliminary data.</text>
</comment>
<sequence>MKILIGIVSVLIILLMAYAVSYDRKHIKIKPLVWLLSLQLIFAYAMLNSNIGQVIINGIVAGFDKLLKFAGVGIHFVFGGIINDNSFSFFFNVLMPIVFISALIGILQYWKVLNWIIRAIGFLLSKVNGMGKLESYNAVGSAILGQSEVFISLKKQIPHLSQQRLYTICTAAMSTVSAAIIAAYMQLIEPRFVVCAVVLNLFGSFIIASLINPYEVNAADDVLDIEEEQQSFFEMLGEYILDGFKIAVIVAAMLMGFIALIDMVNAIFTSLFGISFQHFLGYLFAPLAFLVGIPWHDAVGAGTIMATKVITNEFVAMQELKSSLQSGANLFDERSLGIVSVFLVSFANFGSIGIICGTIKALDVRQGNVVARFGFRLLYGASLVSFLSATVVGLML</sequence>
<feature type="transmembrane region" description="Helical" evidence="7">
    <location>
        <begin position="246"/>
        <end position="267"/>
    </location>
</feature>
<dbReference type="Pfam" id="PF01773">
    <property type="entry name" value="Nucleos_tra2_N"/>
    <property type="match status" value="1"/>
</dbReference>
<evidence type="ECO:0000256" key="5">
    <source>
        <dbReference type="ARBA" id="ARBA00022989"/>
    </source>
</evidence>
<dbReference type="GO" id="GO:0005337">
    <property type="term" value="F:nucleoside transmembrane transporter activity"/>
    <property type="evidence" value="ECO:0007669"/>
    <property type="project" value="InterPro"/>
</dbReference>
<comment type="subcellular location">
    <subcellularLocation>
        <location evidence="1">Cell membrane</location>
        <topology evidence="1">Multi-pass membrane protein</topology>
    </subcellularLocation>
</comment>
<dbReference type="InterPro" id="IPR011657">
    <property type="entry name" value="CNT_C_dom"/>
</dbReference>
<feature type="domain" description="Concentrative nucleoside transporter C-terminal" evidence="9">
    <location>
        <begin position="193"/>
        <end position="393"/>
    </location>
</feature>
<dbReference type="Proteomes" id="UP000294829">
    <property type="component" value="Unassembled WGS sequence"/>
</dbReference>